<evidence type="ECO:0000256" key="12">
    <source>
        <dbReference type="SAM" id="Phobius"/>
    </source>
</evidence>
<dbReference type="FunFam" id="1.20.1070.10:FF:000109">
    <property type="entry name" value="Leukotriene B4 receptor"/>
    <property type="match status" value="1"/>
</dbReference>
<dbReference type="PRINTS" id="PR00237">
    <property type="entry name" value="GPCRRHODOPSN"/>
</dbReference>
<evidence type="ECO:0000256" key="8">
    <source>
        <dbReference type="ARBA" id="ARBA00023180"/>
    </source>
</evidence>
<organism evidence="14 15">
    <name type="scientific">Synaphobranchus kaupii</name>
    <name type="common">Kaup's arrowtooth eel</name>
    <dbReference type="NCBI Taxonomy" id="118154"/>
    <lineage>
        <taxon>Eukaryota</taxon>
        <taxon>Metazoa</taxon>
        <taxon>Chordata</taxon>
        <taxon>Craniata</taxon>
        <taxon>Vertebrata</taxon>
        <taxon>Euteleostomi</taxon>
        <taxon>Actinopterygii</taxon>
        <taxon>Neopterygii</taxon>
        <taxon>Teleostei</taxon>
        <taxon>Anguilliformes</taxon>
        <taxon>Synaphobranchidae</taxon>
        <taxon>Synaphobranchus</taxon>
    </lineage>
</organism>
<evidence type="ECO:0000259" key="13">
    <source>
        <dbReference type="PROSITE" id="PS50262"/>
    </source>
</evidence>
<keyword evidence="15" id="KW-1185">Reference proteome</keyword>
<dbReference type="Gene3D" id="1.20.1070.10">
    <property type="entry name" value="Rhodopsin 7-helix transmembrane proteins"/>
    <property type="match status" value="1"/>
</dbReference>
<keyword evidence="5 10" id="KW-0297">G-protein coupled receptor</keyword>
<dbReference type="Proteomes" id="UP001152622">
    <property type="component" value="Chromosome 20"/>
</dbReference>
<dbReference type="SUPFAM" id="SSF81321">
    <property type="entry name" value="Family A G protein-coupled receptor-like"/>
    <property type="match status" value="1"/>
</dbReference>
<dbReference type="InterPro" id="IPR000276">
    <property type="entry name" value="GPCR_Rhodpsn"/>
</dbReference>
<name>A0A9Q1ICM1_SYNKA</name>
<dbReference type="OrthoDB" id="5968937at2759"/>
<proteinExistence type="inferred from homology"/>
<feature type="compositionally biased region" description="Polar residues" evidence="11">
    <location>
        <begin position="416"/>
        <end position="427"/>
    </location>
</feature>
<dbReference type="GO" id="GO:0006955">
    <property type="term" value="P:immune response"/>
    <property type="evidence" value="ECO:0007669"/>
    <property type="project" value="TreeGrafter"/>
</dbReference>
<feature type="region of interest" description="Disordered" evidence="11">
    <location>
        <begin position="416"/>
        <end position="475"/>
    </location>
</feature>
<evidence type="ECO:0000256" key="9">
    <source>
        <dbReference type="ARBA" id="ARBA00023224"/>
    </source>
</evidence>
<comment type="similarity">
    <text evidence="10">Belongs to the G-protein coupled receptor 1 family.</text>
</comment>
<keyword evidence="8" id="KW-0325">Glycoprotein</keyword>
<evidence type="ECO:0000256" key="4">
    <source>
        <dbReference type="ARBA" id="ARBA00022989"/>
    </source>
</evidence>
<comment type="subcellular location">
    <subcellularLocation>
        <location evidence="1">Cell membrane</location>
        <topology evidence="1">Multi-pass membrane protein</topology>
    </subcellularLocation>
</comment>
<dbReference type="InterPro" id="IPR017452">
    <property type="entry name" value="GPCR_Rhodpsn_7TM"/>
</dbReference>
<dbReference type="GO" id="GO:0060326">
    <property type="term" value="P:cell chemotaxis"/>
    <property type="evidence" value="ECO:0007669"/>
    <property type="project" value="TreeGrafter"/>
</dbReference>
<evidence type="ECO:0000256" key="11">
    <source>
        <dbReference type="SAM" id="MobiDB-lite"/>
    </source>
</evidence>
<feature type="domain" description="G-protein coupled receptors family 1 profile" evidence="13">
    <location>
        <begin position="35"/>
        <end position="291"/>
    </location>
</feature>
<evidence type="ECO:0000313" key="15">
    <source>
        <dbReference type="Proteomes" id="UP001152622"/>
    </source>
</evidence>
<evidence type="ECO:0000256" key="1">
    <source>
        <dbReference type="ARBA" id="ARBA00004651"/>
    </source>
</evidence>
<evidence type="ECO:0000256" key="6">
    <source>
        <dbReference type="ARBA" id="ARBA00023136"/>
    </source>
</evidence>
<dbReference type="PROSITE" id="PS50262">
    <property type="entry name" value="G_PROTEIN_RECEP_F1_2"/>
    <property type="match status" value="1"/>
</dbReference>
<dbReference type="PANTHER" id="PTHR10489">
    <property type="entry name" value="CELL ADHESION MOLECULE"/>
    <property type="match status" value="1"/>
</dbReference>
<accession>A0A9Q1ICM1</accession>
<protein>
    <recommendedName>
        <fullName evidence="13">G-protein coupled receptors family 1 profile domain-containing protein</fullName>
    </recommendedName>
</protein>
<feature type="transmembrane region" description="Helical" evidence="12">
    <location>
        <begin position="91"/>
        <end position="116"/>
    </location>
</feature>
<dbReference type="GO" id="GO:0019722">
    <property type="term" value="P:calcium-mediated signaling"/>
    <property type="evidence" value="ECO:0007669"/>
    <property type="project" value="TreeGrafter"/>
</dbReference>
<evidence type="ECO:0000256" key="5">
    <source>
        <dbReference type="ARBA" id="ARBA00023040"/>
    </source>
</evidence>
<keyword evidence="6 12" id="KW-0472">Membrane</keyword>
<keyword evidence="4 12" id="KW-1133">Transmembrane helix</keyword>
<feature type="transmembrane region" description="Helical" evidence="12">
    <location>
        <begin position="20"/>
        <end position="44"/>
    </location>
</feature>
<feature type="transmembrane region" description="Helical" evidence="12">
    <location>
        <begin position="136"/>
        <end position="155"/>
    </location>
</feature>
<evidence type="ECO:0000256" key="10">
    <source>
        <dbReference type="RuleBase" id="RU000688"/>
    </source>
</evidence>
<keyword evidence="9 10" id="KW-0807">Transducer</keyword>
<dbReference type="PROSITE" id="PS00237">
    <property type="entry name" value="G_PROTEIN_RECEP_F1_1"/>
    <property type="match status" value="1"/>
</dbReference>
<dbReference type="AlphaFoldDB" id="A0A9Q1ICM1"/>
<dbReference type="EMBL" id="JAINUF010000020">
    <property type="protein sequence ID" value="KAJ8335595.1"/>
    <property type="molecule type" value="Genomic_DNA"/>
</dbReference>
<feature type="transmembrane region" description="Helical" evidence="12">
    <location>
        <begin position="56"/>
        <end position="79"/>
    </location>
</feature>
<evidence type="ECO:0000256" key="3">
    <source>
        <dbReference type="ARBA" id="ARBA00022692"/>
    </source>
</evidence>
<keyword evidence="3 10" id="KW-0812">Transmembrane</keyword>
<evidence type="ECO:0000256" key="2">
    <source>
        <dbReference type="ARBA" id="ARBA00022475"/>
    </source>
</evidence>
<dbReference type="GO" id="GO:0004974">
    <property type="term" value="F:leukotriene receptor activity"/>
    <property type="evidence" value="ECO:0007669"/>
    <property type="project" value="UniProtKB-ARBA"/>
</dbReference>
<feature type="transmembrane region" description="Helical" evidence="12">
    <location>
        <begin position="183"/>
        <end position="207"/>
    </location>
</feature>
<dbReference type="GO" id="GO:0009897">
    <property type="term" value="C:external side of plasma membrane"/>
    <property type="evidence" value="ECO:0007669"/>
    <property type="project" value="TreeGrafter"/>
</dbReference>
<dbReference type="InterPro" id="IPR050119">
    <property type="entry name" value="CCR1-9-like"/>
</dbReference>
<dbReference type="GO" id="GO:0016493">
    <property type="term" value="F:C-C chemokine receptor activity"/>
    <property type="evidence" value="ECO:0007669"/>
    <property type="project" value="TreeGrafter"/>
</dbReference>
<evidence type="ECO:0000313" key="14">
    <source>
        <dbReference type="EMBL" id="KAJ8335595.1"/>
    </source>
</evidence>
<gene>
    <name evidence="14" type="ORF">SKAU_G00389370</name>
</gene>
<dbReference type="GO" id="GO:0019957">
    <property type="term" value="F:C-C chemokine binding"/>
    <property type="evidence" value="ECO:0007669"/>
    <property type="project" value="TreeGrafter"/>
</dbReference>
<keyword evidence="7 10" id="KW-0675">Receptor</keyword>
<dbReference type="PANTHER" id="PTHR10489:SF946">
    <property type="entry name" value="LEUKOTRIENE B4 RECEPTOR 1-LIKE"/>
    <property type="match status" value="1"/>
</dbReference>
<keyword evidence="2" id="KW-1003">Cell membrane</keyword>
<comment type="caution">
    <text evidence="14">The sequence shown here is derived from an EMBL/GenBank/DDBJ whole genome shotgun (WGS) entry which is preliminary data.</text>
</comment>
<sequence>MQHLNTSNQNSTSWNTKNVASSVVLGMCCVVGIPGNLLVAVAISRRLRRASLMVKLMLNLALTDILSLLMLPVWIVALLGDWPYSPAACKILSYAVYCGVYASVLTVTLMSIHRYLKVLYPSGTARLHLGWRGGKVLLASLWALSCFLATPAAVFREVKVEEAGSGRLACRPHYGSRVTEATILLLETLLLFLVPGAILTSSYLCIIHRVGRSPFPSSHRLNQLVTWVVAAFFIFWAPSHALNLVQAVAAIVERVEPGAELGARLREAARQGHNVAGAFTFLNSSLNPFLYAFASRSLRNTSSLMKRVEHLCHSKVPETAQLDYRKASLDIVSTNVTLDMTTERQNPRPAGGATAVQKELRKGERGVLWPVSTEQVLSGICAAPKFQITTGTDIACQQGPNHRRVLEHAVERQYSGTSATRLENTLSAREMMDRPYGGSGGIGRGSLSRDGRPVSGTTFSPSPPPPVPTAEQRRY</sequence>
<dbReference type="GO" id="GO:0007204">
    <property type="term" value="P:positive regulation of cytosolic calcium ion concentration"/>
    <property type="evidence" value="ECO:0007669"/>
    <property type="project" value="TreeGrafter"/>
</dbReference>
<reference evidence="14" key="1">
    <citation type="journal article" date="2023" name="Science">
        <title>Genome structures resolve the early diversification of teleost fishes.</title>
        <authorList>
            <person name="Parey E."/>
            <person name="Louis A."/>
            <person name="Montfort J."/>
            <person name="Bouchez O."/>
            <person name="Roques C."/>
            <person name="Iampietro C."/>
            <person name="Lluch J."/>
            <person name="Castinel A."/>
            <person name="Donnadieu C."/>
            <person name="Desvignes T."/>
            <person name="Floi Bucao C."/>
            <person name="Jouanno E."/>
            <person name="Wen M."/>
            <person name="Mejri S."/>
            <person name="Dirks R."/>
            <person name="Jansen H."/>
            <person name="Henkel C."/>
            <person name="Chen W.J."/>
            <person name="Zahm M."/>
            <person name="Cabau C."/>
            <person name="Klopp C."/>
            <person name="Thompson A.W."/>
            <person name="Robinson-Rechavi M."/>
            <person name="Braasch I."/>
            <person name="Lecointre G."/>
            <person name="Bobe J."/>
            <person name="Postlethwait J.H."/>
            <person name="Berthelot C."/>
            <person name="Roest Crollius H."/>
            <person name="Guiguen Y."/>
        </authorList>
    </citation>
    <scope>NUCLEOTIDE SEQUENCE</scope>
    <source>
        <strain evidence="14">WJC10195</strain>
    </source>
</reference>
<dbReference type="Pfam" id="PF00001">
    <property type="entry name" value="7tm_1"/>
    <property type="match status" value="1"/>
</dbReference>
<evidence type="ECO:0000256" key="7">
    <source>
        <dbReference type="ARBA" id="ARBA00023170"/>
    </source>
</evidence>